<comment type="subcellular location">
    <subcellularLocation>
        <location evidence="1">Cell outer membrane</location>
    </subcellularLocation>
</comment>
<keyword evidence="5" id="KW-0998">Cell outer membrane</keyword>
<dbReference type="Gene3D" id="1.25.40.900">
    <property type="match status" value="1"/>
</dbReference>
<evidence type="ECO:0000256" key="4">
    <source>
        <dbReference type="ARBA" id="ARBA00023136"/>
    </source>
</evidence>
<evidence type="ECO:0000313" key="9">
    <source>
        <dbReference type="Proteomes" id="UP000315971"/>
    </source>
</evidence>
<keyword evidence="9" id="KW-1185">Reference proteome</keyword>
<dbReference type="SUPFAM" id="SSF48452">
    <property type="entry name" value="TPR-like"/>
    <property type="match status" value="1"/>
</dbReference>
<dbReference type="EMBL" id="FXSZ01000001">
    <property type="protein sequence ID" value="SMO38840.1"/>
    <property type="molecule type" value="Genomic_DNA"/>
</dbReference>
<dbReference type="Pfam" id="PF14322">
    <property type="entry name" value="SusD-like_3"/>
    <property type="match status" value="1"/>
</dbReference>
<dbReference type="RefSeq" id="WP_142601095.1">
    <property type="nucleotide sequence ID" value="NZ_FXSZ01000001.1"/>
</dbReference>
<evidence type="ECO:0000256" key="2">
    <source>
        <dbReference type="ARBA" id="ARBA00006275"/>
    </source>
</evidence>
<evidence type="ECO:0000259" key="7">
    <source>
        <dbReference type="Pfam" id="PF14322"/>
    </source>
</evidence>
<evidence type="ECO:0000256" key="1">
    <source>
        <dbReference type="ARBA" id="ARBA00004442"/>
    </source>
</evidence>
<dbReference type="Proteomes" id="UP000315971">
    <property type="component" value="Unassembled WGS sequence"/>
</dbReference>
<protein>
    <submittedName>
        <fullName evidence="8">SusD family protein</fullName>
    </submittedName>
</protein>
<dbReference type="PROSITE" id="PS51257">
    <property type="entry name" value="PROKAR_LIPOPROTEIN"/>
    <property type="match status" value="1"/>
</dbReference>
<feature type="domain" description="RagB/SusD" evidence="6">
    <location>
        <begin position="361"/>
        <end position="434"/>
    </location>
</feature>
<keyword evidence="3" id="KW-0732">Signal</keyword>
<dbReference type="Gene3D" id="1.25.40.390">
    <property type="match status" value="1"/>
</dbReference>
<dbReference type="InterPro" id="IPR012944">
    <property type="entry name" value="SusD_RagB_dom"/>
</dbReference>
<feature type="domain" description="SusD-like N-terminal" evidence="7">
    <location>
        <begin position="23"/>
        <end position="237"/>
    </location>
</feature>
<dbReference type="Gene3D" id="2.20.20.130">
    <property type="match status" value="1"/>
</dbReference>
<proteinExistence type="inferred from homology"/>
<gene>
    <name evidence="8" type="ORF">SAMN06265350_101461</name>
</gene>
<dbReference type="InterPro" id="IPR011990">
    <property type="entry name" value="TPR-like_helical_dom_sf"/>
</dbReference>
<sequence>MKKIYRNIIVAICAVASLSSCTDYLDLKPDDKLLEDQVFSSAANTSAYLNGIYVKLGATQLYGENLTLTIPDLLAQQYNMNYGSTPNLYYTFTQYSYTSPQVSNKMAEIWANAYSVIFNANRFVAGLDRSPGVLTAKTDSTYRGEALAIRAMIHFDLLRLFGPMYNSADSTLKSIPYNTYGEITVNPFLPANEVMNHIMADLSKADSLLSPDKTMTSVKKYKFTYYSVKALQARVNLYRGNKAAALACAKALIDNSAKFPWADKYFLNERANPDRIFSSEMILGAYNPEMSNTSQGYLKLFSSGLSDNNILAPLDARLTALYSDASSDFRISGQFWDVGPSKSYRTFLKYSEVDDKTKSFRNTIPLLKLSEMYYIAAECEKDPIVARGYLNTVRNNRGIDTSSPVPATAAEILKEYRKEFLGEGQLWFYYKRTNTAILPNGSKGDDVTGAFTMGPAQYVVPIPTAETDNR</sequence>
<keyword evidence="4" id="KW-0472">Membrane</keyword>
<comment type="similarity">
    <text evidence="2">Belongs to the SusD family.</text>
</comment>
<reference evidence="8 9" key="1">
    <citation type="submission" date="2017-05" db="EMBL/GenBank/DDBJ databases">
        <authorList>
            <person name="Varghese N."/>
            <person name="Submissions S."/>
        </authorList>
    </citation>
    <scope>NUCLEOTIDE SEQUENCE [LARGE SCALE GENOMIC DNA]</scope>
    <source>
        <strain evidence="8 9">DSM 21342</strain>
    </source>
</reference>
<name>A0A521AW88_9SPHI</name>
<organism evidence="8 9">
    <name type="scientific">Solitalea koreensis</name>
    <dbReference type="NCBI Taxonomy" id="543615"/>
    <lineage>
        <taxon>Bacteria</taxon>
        <taxon>Pseudomonadati</taxon>
        <taxon>Bacteroidota</taxon>
        <taxon>Sphingobacteriia</taxon>
        <taxon>Sphingobacteriales</taxon>
        <taxon>Sphingobacteriaceae</taxon>
        <taxon>Solitalea</taxon>
    </lineage>
</organism>
<evidence type="ECO:0000256" key="5">
    <source>
        <dbReference type="ARBA" id="ARBA00023237"/>
    </source>
</evidence>
<dbReference type="Pfam" id="PF07980">
    <property type="entry name" value="SusD_RagB"/>
    <property type="match status" value="1"/>
</dbReference>
<dbReference type="AlphaFoldDB" id="A0A521AW88"/>
<dbReference type="GO" id="GO:0009279">
    <property type="term" value="C:cell outer membrane"/>
    <property type="evidence" value="ECO:0007669"/>
    <property type="project" value="UniProtKB-SubCell"/>
</dbReference>
<evidence type="ECO:0000313" key="8">
    <source>
        <dbReference type="EMBL" id="SMO38840.1"/>
    </source>
</evidence>
<evidence type="ECO:0000256" key="3">
    <source>
        <dbReference type="ARBA" id="ARBA00022729"/>
    </source>
</evidence>
<dbReference type="InterPro" id="IPR033985">
    <property type="entry name" value="SusD-like_N"/>
</dbReference>
<accession>A0A521AW88</accession>
<evidence type="ECO:0000259" key="6">
    <source>
        <dbReference type="Pfam" id="PF07980"/>
    </source>
</evidence>
<dbReference type="OrthoDB" id="1097962at2"/>